<reference evidence="2 3" key="1">
    <citation type="journal article" date="2014" name="PLoS Genet.">
        <title>Phylogenetically driven sequencing of extremely halophilic archaea reveals strategies for static and dynamic osmo-response.</title>
        <authorList>
            <person name="Becker E.A."/>
            <person name="Seitzer P.M."/>
            <person name="Tritt A."/>
            <person name="Larsen D."/>
            <person name="Krusor M."/>
            <person name="Yao A.I."/>
            <person name="Wu D."/>
            <person name="Madern D."/>
            <person name="Eisen J.A."/>
            <person name="Darling A.E."/>
            <person name="Facciotti M.T."/>
        </authorList>
    </citation>
    <scope>NUCLEOTIDE SEQUENCE [LARGE SCALE GENOMIC DNA]</scope>
    <source>
        <strain evidence="2 3">100A6</strain>
    </source>
</reference>
<feature type="compositionally biased region" description="Low complexity" evidence="1">
    <location>
        <begin position="57"/>
        <end position="72"/>
    </location>
</feature>
<dbReference type="PROSITE" id="PS51257">
    <property type="entry name" value="PROKAR_LIPOPROTEIN"/>
    <property type="match status" value="1"/>
</dbReference>
<dbReference type="EMBL" id="AOMB01000042">
    <property type="protein sequence ID" value="EMA36167.1"/>
    <property type="molecule type" value="Genomic_DNA"/>
</dbReference>
<sequence>MERRGYLARVGAVSIGGFALLAGCSGNGDGGDGNGSANGSDPGGGTPASGEDGEGGTAASGADGEDGSAASTPAESEGAGEILTTGDEALDTGQAPPSVTATQYENTATVPEVEGLETGQAPNAGGNNSSN</sequence>
<feature type="region of interest" description="Disordered" evidence="1">
    <location>
        <begin position="21"/>
        <end position="131"/>
    </location>
</feature>
<dbReference type="Proteomes" id="UP000011566">
    <property type="component" value="Unassembled WGS sequence"/>
</dbReference>
<dbReference type="AlphaFoldDB" id="M0LRE1"/>
<name>M0LRE1_9EURY</name>
<proteinExistence type="predicted"/>
<evidence type="ECO:0000313" key="2">
    <source>
        <dbReference type="EMBL" id="EMA36167.1"/>
    </source>
</evidence>
<keyword evidence="3" id="KW-1185">Reference proteome</keyword>
<dbReference type="PATRIC" id="fig|1132509.6.peg.3572"/>
<protein>
    <submittedName>
        <fullName evidence="2">Uncharacterized protein</fullName>
    </submittedName>
</protein>
<feature type="compositionally biased region" description="Gly residues" evidence="1">
    <location>
        <begin position="25"/>
        <end position="47"/>
    </location>
</feature>
<dbReference type="RefSeq" id="WP_007695434.1">
    <property type="nucleotide sequence ID" value="NZ_AJRK01000109.1"/>
</dbReference>
<accession>M0LRE1</accession>
<comment type="caution">
    <text evidence="2">The sequence shown here is derived from an EMBL/GenBank/DDBJ whole genome shotgun (WGS) entry which is preliminary data.</text>
</comment>
<feature type="compositionally biased region" description="Polar residues" evidence="1">
    <location>
        <begin position="95"/>
        <end position="109"/>
    </location>
</feature>
<evidence type="ECO:0000313" key="3">
    <source>
        <dbReference type="Proteomes" id="UP000011566"/>
    </source>
</evidence>
<dbReference type="OrthoDB" id="214869at2157"/>
<evidence type="ECO:0000256" key="1">
    <source>
        <dbReference type="SAM" id="MobiDB-lite"/>
    </source>
</evidence>
<gene>
    <name evidence="2" type="ORF">C447_15381</name>
</gene>
<organism evidence="2 3">
    <name type="scientific">Halococcus hamelinensis 100A6</name>
    <dbReference type="NCBI Taxonomy" id="1132509"/>
    <lineage>
        <taxon>Archaea</taxon>
        <taxon>Methanobacteriati</taxon>
        <taxon>Methanobacteriota</taxon>
        <taxon>Stenosarchaea group</taxon>
        <taxon>Halobacteria</taxon>
        <taxon>Halobacteriales</taxon>
        <taxon>Halococcaceae</taxon>
        <taxon>Halococcus</taxon>
    </lineage>
</organism>